<name>A0A1L9AXN3_9BACT</name>
<dbReference type="Gene3D" id="3.40.50.1110">
    <property type="entry name" value="SGNH hydrolase"/>
    <property type="match status" value="1"/>
</dbReference>
<dbReference type="InterPro" id="IPR036514">
    <property type="entry name" value="SGNH_hydro_sf"/>
</dbReference>
<feature type="domain" description="SGNH hydrolase-type esterase" evidence="1">
    <location>
        <begin position="187"/>
        <end position="370"/>
    </location>
</feature>
<dbReference type="SUPFAM" id="SSF52266">
    <property type="entry name" value="SGNH hydrolase"/>
    <property type="match status" value="1"/>
</dbReference>
<dbReference type="Proteomes" id="UP000182229">
    <property type="component" value="Unassembled WGS sequence"/>
</dbReference>
<accession>A0A1L9AXN3</accession>
<dbReference type="Pfam" id="PF13472">
    <property type="entry name" value="Lipase_GDSL_2"/>
    <property type="match status" value="1"/>
</dbReference>
<feature type="domain" description="Carbohydrate esterase 2 N-terminal" evidence="2">
    <location>
        <begin position="41"/>
        <end position="152"/>
    </location>
</feature>
<dbReference type="AlphaFoldDB" id="A0A1L9AXN3"/>
<dbReference type="STRING" id="83449.BON30_42205"/>
<evidence type="ECO:0000259" key="1">
    <source>
        <dbReference type="Pfam" id="PF13472"/>
    </source>
</evidence>
<dbReference type="GO" id="GO:0052689">
    <property type="term" value="F:carboxylic ester hydrolase activity"/>
    <property type="evidence" value="ECO:0007669"/>
    <property type="project" value="InterPro"/>
</dbReference>
<dbReference type="Pfam" id="PF17996">
    <property type="entry name" value="CE2_N"/>
    <property type="match status" value="1"/>
</dbReference>
<dbReference type="PANTHER" id="PTHR37834:SF2">
    <property type="entry name" value="ESTERASE, SGNH HYDROLASE-TYPE"/>
    <property type="match status" value="1"/>
</dbReference>
<sequence length="388" mass="43398">MNRFHGAARVAASALVSLLVSCEPFLPWDDYGAMDPKLQLIGRMQLVDDEGFRYTYPGTTVRLRCDCTGVDVAFEDEGSGDDKRTNFVNVIVDGKQTAVLKLPRTKNGELIKGIRGLKPGEHTIEFVKRTGPYAGTIQFRGISVQGVLLDPPPLPERRIEVIGETVSCGYGNEVSIKAPNNTEPNTGYHSKNEDNSKAYGALLGRRFDAQVVTTCMSYRGVQRNPDGSTEDTLPMRYKRIYPDDDSEERVWDTRRYVPDVIILNLGVSDFAVRDETNTPTAPDPESFKKAYANFIRELSGYYPSAKIICTVGPTMSDYYPKDRQHWTLIQQYVKEMVESLVDSNVFYMAHPPASSGSYGEDWHPTAEEHQRMAEALGNLIQTQTGLGW</sequence>
<dbReference type="PANTHER" id="PTHR37834">
    <property type="entry name" value="GDSL-LIKE LIPASE/ACYLHYDROLASE DOMAIN PROTEIN (AFU_ORTHOLOGUE AFUA_2G00620)"/>
    <property type="match status" value="1"/>
</dbReference>
<dbReference type="InterPro" id="IPR052762">
    <property type="entry name" value="PCW_deacetylase/CE"/>
</dbReference>
<protein>
    <submittedName>
        <fullName evidence="3">Uncharacterized protein</fullName>
    </submittedName>
</protein>
<organism evidence="3 4">
    <name type="scientific">Cystobacter ferrugineus</name>
    <dbReference type="NCBI Taxonomy" id="83449"/>
    <lineage>
        <taxon>Bacteria</taxon>
        <taxon>Pseudomonadati</taxon>
        <taxon>Myxococcota</taxon>
        <taxon>Myxococcia</taxon>
        <taxon>Myxococcales</taxon>
        <taxon>Cystobacterineae</taxon>
        <taxon>Archangiaceae</taxon>
        <taxon>Cystobacter</taxon>
    </lineage>
</organism>
<dbReference type="Gene3D" id="2.60.120.260">
    <property type="entry name" value="Galactose-binding domain-like"/>
    <property type="match status" value="1"/>
</dbReference>
<gene>
    <name evidence="3" type="ORF">BON30_42205</name>
</gene>
<dbReference type="OrthoDB" id="9801375at2"/>
<reference evidence="4" key="1">
    <citation type="submission" date="2016-11" db="EMBL/GenBank/DDBJ databases">
        <authorList>
            <person name="Shukria A."/>
            <person name="Stevens D.C."/>
        </authorList>
    </citation>
    <scope>NUCLEOTIDE SEQUENCE [LARGE SCALE GENOMIC DNA]</scope>
    <source>
        <strain evidence="4">Cbfe23</strain>
    </source>
</reference>
<evidence type="ECO:0000313" key="4">
    <source>
        <dbReference type="Proteomes" id="UP000182229"/>
    </source>
</evidence>
<reference evidence="3 4" key="2">
    <citation type="submission" date="2016-12" db="EMBL/GenBank/DDBJ databases">
        <title>Draft Genome Sequence of Cystobacter ferrugineus Strain Cbfe23.</title>
        <authorList>
            <person name="Akbar S."/>
            <person name="Dowd S.E."/>
            <person name="Stevens D.C."/>
        </authorList>
    </citation>
    <scope>NUCLEOTIDE SEQUENCE [LARGE SCALE GENOMIC DNA]</scope>
    <source>
        <strain evidence="3 4">Cbfe23</strain>
    </source>
</reference>
<keyword evidence="4" id="KW-1185">Reference proteome</keyword>
<dbReference type="InterPro" id="IPR040794">
    <property type="entry name" value="CE2_N"/>
</dbReference>
<proteinExistence type="predicted"/>
<dbReference type="PROSITE" id="PS51257">
    <property type="entry name" value="PROKAR_LIPOPROTEIN"/>
    <property type="match status" value="1"/>
</dbReference>
<evidence type="ECO:0000313" key="3">
    <source>
        <dbReference type="EMBL" id="OJH34772.1"/>
    </source>
</evidence>
<dbReference type="RefSeq" id="WP_071904254.1">
    <property type="nucleotide sequence ID" value="NZ_MPIN01000017.1"/>
</dbReference>
<dbReference type="CDD" id="cd01831">
    <property type="entry name" value="Endoglucanase_E_like"/>
    <property type="match status" value="1"/>
</dbReference>
<evidence type="ECO:0000259" key="2">
    <source>
        <dbReference type="Pfam" id="PF17996"/>
    </source>
</evidence>
<dbReference type="InterPro" id="IPR013830">
    <property type="entry name" value="SGNH_hydro"/>
</dbReference>
<dbReference type="InterPro" id="IPR037461">
    <property type="entry name" value="CtCE2-like_dom"/>
</dbReference>
<dbReference type="EMBL" id="MPIN01000017">
    <property type="protein sequence ID" value="OJH34772.1"/>
    <property type="molecule type" value="Genomic_DNA"/>
</dbReference>
<comment type="caution">
    <text evidence="3">The sequence shown here is derived from an EMBL/GenBank/DDBJ whole genome shotgun (WGS) entry which is preliminary data.</text>
</comment>